<dbReference type="SMART" id="SM00245">
    <property type="entry name" value="TSPc"/>
    <property type="match status" value="1"/>
</dbReference>
<evidence type="ECO:0000259" key="11">
    <source>
        <dbReference type="SMART" id="SM00245"/>
    </source>
</evidence>
<dbReference type="InterPro" id="IPR036034">
    <property type="entry name" value="PDZ_sf"/>
</dbReference>
<dbReference type="PANTHER" id="PTHR43253:SF1">
    <property type="entry name" value="TRICORN PROTEASE HOMOLOG 2-RELATED"/>
    <property type="match status" value="1"/>
</dbReference>
<feature type="signal peptide" evidence="10">
    <location>
        <begin position="1"/>
        <end position="18"/>
    </location>
</feature>
<dbReference type="InterPro" id="IPR015943">
    <property type="entry name" value="WD40/YVTN_repeat-like_dom_sf"/>
</dbReference>
<feature type="active site" description="Charge relay system" evidence="8">
    <location>
        <position position="759"/>
    </location>
</feature>
<feature type="region of interest" description="Disordered" evidence="9">
    <location>
        <begin position="337"/>
        <end position="358"/>
    </location>
</feature>
<feature type="chain" id="PRO_5031546218" description="Tricorn protease homolog" evidence="10">
    <location>
        <begin position="19"/>
        <end position="1096"/>
    </location>
</feature>
<dbReference type="Pfam" id="PF03572">
    <property type="entry name" value="Peptidase_S41"/>
    <property type="match status" value="1"/>
</dbReference>
<dbReference type="CDD" id="cd07562">
    <property type="entry name" value="Peptidase_S41_TRI"/>
    <property type="match status" value="1"/>
</dbReference>
<comment type="similarity">
    <text evidence="2 7">Belongs to the peptidase S41B family.</text>
</comment>
<comment type="subcellular location">
    <subcellularLocation>
        <location evidence="1 7">Cytoplasm</location>
    </subcellularLocation>
</comment>
<feature type="active site" description="Nucleophile" evidence="8">
    <location>
        <position position="983"/>
    </location>
</feature>
<dbReference type="InterPro" id="IPR028204">
    <property type="entry name" value="Tricorn_C1"/>
</dbReference>
<dbReference type="Gene3D" id="3.30.750.44">
    <property type="match status" value="1"/>
</dbReference>
<dbReference type="GO" id="GO:0005737">
    <property type="term" value="C:cytoplasm"/>
    <property type="evidence" value="ECO:0007669"/>
    <property type="project" value="UniProtKB-SubCell"/>
</dbReference>
<accession>A0A7W8YTF6</accession>
<evidence type="ECO:0000256" key="1">
    <source>
        <dbReference type="ARBA" id="ARBA00004496"/>
    </source>
</evidence>
<evidence type="ECO:0000256" key="5">
    <source>
        <dbReference type="ARBA" id="ARBA00022801"/>
    </source>
</evidence>
<protein>
    <recommendedName>
        <fullName evidence="7">Tricorn protease homolog</fullName>
        <ecNumber evidence="7">3.4.21.-</ecNumber>
    </recommendedName>
</protein>
<comment type="caution">
    <text evidence="12">The sequence shown here is derived from an EMBL/GenBank/DDBJ whole genome shotgun (WGS) entry which is preliminary data.</text>
</comment>
<dbReference type="Pfam" id="PF26550">
    <property type="entry name" value="Tricorn_2nd"/>
    <property type="match status" value="1"/>
</dbReference>
<evidence type="ECO:0000256" key="2">
    <source>
        <dbReference type="ARBA" id="ARBA00008524"/>
    </source>
</evidence>
<evidence type="ECO:0000256" key="7">
    <source>
        <dbReference type="PIRNR" id="PIRNR036421"/>
    </source>
</evidence>
<dbReference type="PANTHER" id="PTHR43253">
    <property type="entry name" value="TRICORN PROTEASE HOMOLOG 2-RELATED"/>
    <property type="match status" value="1"/>
</dbReference>
<reference evidence="12 13" key="1">
    <citation type="submission" date="2020-08" db="EMBL/GenBank/DDBJ databases">
        <title>Genomic Encyclopedia of Type Strains, Phase IV (KMG-V): Genome sequencing to study the core and pangenomes of soil and plant-associated prokaryotes.</title>
        <authorList>
            <person name="Whitman W."/>
        </authorList>
    </citation>
    <scope>NUCLEOTIDE SEQUENCE [LARGE SCALE GENOMIC DNA]</scope>
    <source>
        <strain evidence="12 13">MP7CTX6</strain>
    </source>
</reference>
<dbReference type="Gene3D" id="2.30.42.10">
    <property type="match status" value="1"/>
</dbReference>
<dbReference type="AlphaFoldDB" id="A0A7W8YTF6"/>
<dbReference type="Pfam" id="PF26549">
    <property type="entry name" value="Tricorn_N"/>
    <property type="match status" value="1"/>
</dbReference>
<feature type="active site" description="Charge relay system" evidence="8">
    <location>
        <position position="1041"/>
    </location>
</feature>
<dbReference type="InterPro" id="IPR005151">
    <property type="entry name" value="Tail-specific_protease"/>
</dbReference>
<keyword evidence="3 7" id="KW-0963">Cytoplasm</keyword>
<dbReference type="PIRSF" id="PIRSF036421">
    <property type="entry name" value="Tricorn_protease"/>
    <property type="match status" value="1"/>
</dbReference>
<dbReference type="SUPFAM" id="SSF69304">
    <property type="entry name" value="Tricorn protease N-terminal domain"/>
    <property type="match status" value="2"/>
</dbReference>
<evidence type="ECO:0000313" key="13">
    <source>
        <dbReference type="Proteomes" id="UP000537718"/>
    </source>
</evidence>
<dbReference type="EC" id="3.4.21.-" evidence="7"/>
<dbReference type="GO" id="GO:0008236">
    <property type="term" value="F:serine-type peptidase activity"/>
    <property type="evidence" value="ECO:0007669"/>
    <property type="project" value="UniProtKB-UniRule"/>
</dbReference>
<dbReference type="Pfam" id="PF14684">
    <property type="entry name" value="Tricorn_C1"/>
    <property type="match status" value="1"/>
</dbReference>
<evidence type="ECO:0000256" key="3">
    <source>
        <dbReference type="ARBA" id="ARBA00022490"/>
    </source>
</evidence>
<keyword evidence="5 7" id="KW-0378">Hydrolase</keyword>
<dbReference type="EMBL" id="JACHCF010000005">
    <property type="protein sequence ID" value="MBB5621479.1"/>
    <property type="molecule type" value="Genomic_DNA"/>
</dbReference>
<dbReference type="Gene3D" id="3.90.226.10">
    <property type="entry name" value="2-enoyl-CoA Hydratase, Chain A, domain 1"/>
    <property type="match status" value="1"/>
</dbReference>
<keyword evidence="4 7" id="KW-0645">Protease</keyword>
<evidence type="ECO:0000313" key="12">
    <source>
        <dbReference type="EMBL" id="MBB5621479.1"/>
    </source>
</evidence>
<dbReference type="Gene3D" id="2.130.10.10">
    <property type="entry name" value="YVTN repeat-like/Quinoprotein amine dehydrogenase"/>
    <property type="match status" value="1"/>
</dbReference>
<name>A0A7W8YTF6_9SPHI</name>
<sequence>MKLNSLLIILLSSGLASAVANGQEKETLLLRTPSISKNHIAFAYAGDIWVANRDGSSPRRVTVNPEVEMNPIISPDERNIAFTGNYGGNQDVYVIPIDGGTPKRLTNHPAGDMVRGWINNEEVYFSSTRSFDYGFNARLYQKSLKGGMAKALPMPEATQGSASPDGKRWAYSKNGFPNERTDVAFKRYRGGGMPDIWLFDLKTNAIEIVPGAKSNNISPQWIGNKIFFISDRNHIQNIFSYDTSTKKVEQVTSYKDYDVKSLSSDGSTLIYEEEGGIYTLDPATGKSNRLSILIQADIPYKRARYENMDKDITAMELSPTGKRALFESRGEIFSVPKENGDARNISKSPGSHERSPGWSPNGKWISYVSDRNGNYQLVLRDQLAEKDPVYIKLGESGFYFGLTWSPDSKKLFYSDSHLNLFYVDIATRKVVTVTNDKLGSVTNRTENNFNSSWSADSKWISYIKTLENGNSAVFIYSLISGKSTQVTDGIGSAGTTVFSRDGKYLFFTASTNIGLGNSGLHMTAYDRPNTSSIYALILAKQTPSLFAAQSDEEVVKDEDEVVKKDAKTPKSTNAEKVKVVKKDQRDTVALVKIDLDNLSDRIVALPLSAGDYNNLNGNIKGKLLYVNGGEVKAFDLKSLKAGTLVPGASIYTVSSDGNKLMYNAASNYYIVDASRKPQPEEGKLKLNTVKLYIDPVAEWKQTFDEVWRIEKDYFYVENMHGTDWDAVKKKYEKFLPYVGHREDLTYLFRDMLGELVVGHSYIKGGDQPKSSAVETGMLGADYEIDHGYYKISKILSALSWNPELKAPLKEPGLNIEEGVYLVAVNGVPLTADQSIYSLFENTAGQQVRLMVNKKPGLDGAREVTVVPVSFDAETNLRRVNWMEGKRKQVDELSGGKIAYLYMQNTGSEGYVSFNRYYFSQMDKKALLIDERNNRGGSVADYVVDLLGREVISHWAIRDGQNFTTPGNGIFGPKAMIINEYAGSGGDMMPYMFKFKKLGKLVGRTTMGILVGISGYPSLIDGGTVTAPNFGIYGNDGNWIIENQGVAPDVFVEQTPKDLLAGKDPQLETTVKILLEEMKTYPYKDVKRPADPDRAHQ</sequence>
<evidence type="ECO:0000256" key="10">
    <source>
        <dbReference type="SAM" id="SignalP"/>
    </source>
</evidence>
<evidence type="ECO:0000256" key="4">
    <source>
        <dbReference type="ARBA" id="ARBA00022670"/>
    </source>
</evidence>
<dbReference type="GO" id="GO:0006508">
    <property type="term" value="P:proteolysis"/>
    <property type="evidence" value="ECO:0007669"/>
    <property type="project" value="UniProtKB-UniRule"/>
</dbReference>
<dbReference type="Pfam" id="PF14685">
    <property type="entry name" value="PDZ_Tricorn"/>
    <property type="match status" value="1"/>
</dbReference>
<comment type="function">
    <text evidence="7">Degrades oligopeptides.</text>
</comment>
<dbReference type="InterPro" id="IPR029045">
    <property type="entry name" value="ClpP/crotonase-like_dom_sf"/>
</dbReference>
<dbReference type="SUPFAM" id="SSF52096">
    <property type="entry name" value="ClpP/crotonase"/>
    <property type="match status" value="1"/>
</dbReference>
<dbReference type="Gene3D" id="2.120.10.60">
    <property type="entry name" value="Tricorn protease N-terminal domain"/>
    <property type="match status" value="1"/>
</dbReference>
<dbReference type="Proteomes" id="UP000537718">
    <property type="component" value="Unassembled WGS sequence"/>
</dbReference>
<keyword evidence="6 7" id="KW-0720">Serine protease</keyword>
<feature type="domain" description="Tail specific protease" evidence="11">
    <location>
        <begin position="858"/>
        <end position="1052"/>
    </location>
</feature>
<dbReference type="InterPro" id="IPR012393">
    <property type="entry name" value="Tricorn_protease"/>
</dbReference>
<dbReference type="RefSeq" id="WP_183867451.1">
    <property type="nucleotide sequence ID" value="NZ_JACHCF010000005.1"/>
</dbReference>
<keyword evidence="10" id="KW-0732">Signal</keyword>
<dbReference type="SUPFAM" id="SSF50156">
    <property type="entry name" value="PDZ domain-like"/>
    <property type="match status" value="1"/>
</dbReference>
<evidence type="ECO:0000256" key="6">
    <source>
        <dbReference type="ARBA" id="ARBA00022825"/>
    </source>
</evidence>
<evidence type="ECO:0000256" key="8">
    <source>
        <dbReference type="PIRSR" id="PIRSR036421-1"/>
    </source>
</evidence>
<evidence type="ECO:0000256" key="9">
    <source>
        <dbReference type="SAM" id="MobiDB-lite"/>
    </source>
</evidence>
<dbReference type="InterPro" id="IPR029414">
    <property type="entry name" value="Tricorn_PDZ"/>
</dbReference>
<gene>
    <name evidence="12" type="ORF">HDE69_002540</name>
</gene>
<proteinExistence type="inferred from homology"/>
<organism evidence="12 13">
    <name type="scientific">Pedobacter cryoconitis</name>
    <dbReference type="NCBI Taxonomy" id="188932"/>
    <lineage>
        <taxon>Bacteria</taxon>
        <taxon>Pseudomonadati</taxon>
        <taxon>Bacteroidota</taxon>
        <taxon>Sphingobacteriia</taxon>
        <taxon>Sphingobacteriales</taxon>
        <taxon>Sphingobacteriaceae</taxon>
        <taxon>Pedobacter</taxon>
    </lineage>
</organism>